<feature type="domain" description="Prokaryotic-type class I peptide chain release factors" evidence="5">
    <location>
        <begin position="24"/>
        <end position="40"/>
    </location>
</feature>
<organism evidence="6">
    <name type="scientific">marine metagenome</name>
    <dbReference type="NCBI Taxonomy" id="408172"/>
    <lineage>
        <taxon>unclassified sequences</taxon>
        <taxon>metagenomes</taxon>
        <taxon>ecological metagenomes</taxon>
    </lineage>
</organism>
<dbReference type="EMBL" id="UINC01124656">
    <property type="protein sequence ID" value="SVD01957.1"/>
    <property type="molecule type" value="Genomic_DNA"/>
</dbReference>
<name>A0A382RY52_9ZZZZ</name>
<dbReference type="GO" id="GO:0003747">
    <property type="term" value="F:translation release factor activity"/>
    <property type="evidence" value="ECO:0007669"/>
    <property type="project" value="InterPro"/>
</dbReference>
<dbReference type="PANTHER" id="PTHR43804">
    <property type="entry name" value="LD18447P"/>
    <property type="match status" value="1"/>
</dbReference>
<dbReference type="SUPFAM" id="SSF75620">
    <property type="entry name" value="Release factor"/>
    <property type="match status" value="1"/>
</dbReference>
<gene>
    <name evidence="6" type="ORF">METZ01_LOCUS354811</name>
</gene>
<keyword evidence="3" id="KW-0175">Coiled coil</keyword>
<feature type="compositionally biased region" description="Basic residues" evidence="4">
    <location>
        <begin position="99"/>
        <end position="111"/>
    </location>
</feature>
<feature type="region of interest" description="Disordered" evidence="4">
    <location>
        <begin position="82"/>
        <end position="118"/>
    </location>
</feature>
<evidence type="ECO:0000256" key="2">
    <source>
        <dbReference type="ARBA" id="ARBA00022481"/>
    </source>
</evidence>
<feature type="coiled-coil region" evidence="3">
    <location>
        <begin position="50"/>
        <end position="77"/>
    </location>
</feature>
<evidence type="ECO:0000256" key="1">
    <source>
        <dbReference type="ARBA" id="ARBA00010835"/>
    </source>
</evidence>
<protein>
    <recommendedName>
        <fullName evidence="5">Prokaryotic-type class I peptide chain release factors domain-containing protein</fullName>
    </recommendedName>
</protein>
<comment type="similarity">
    <text evidence="1">Belongs to the prokaryotic/mitochondrial release factor family.</text>
</comment>
<dbReference type="PANTHER" id="PTHR43804:SF7">
    <property type="entry name" value="LD18447P"/>
    <property type="match status" value="1"/>
</dbReference>
<evidence type="ECO:0000256" key="3">
    <source>
        <dbReference type="SAM" id="Coils"/>
    </source>
</evidence>
<sequence length="118" mass="13745">MINNVTIPDSDEDLLKECNIETFRSSGKGGQHVNKTESAIRLTHLKTGIIVNCQDERSQLQNKKKCLKRLRKKLKEFNYHPPIRIPTQKPQSAKNDILKKKKKHSMKKELRKKPDLDD</sequence>
<dbReference type="InterPro" id="IPR045853">
    <property type="entry name" value="Pep_chain_release_fac_I_sf"/>
</dbReference>
<dbReference type="AlphaFoldDB" id="A0A382RY52"/>
<reference evidence="6" key="1">
    <citation type="submission" date="2018-05" db="EMBL/GenBank/DDBJ databases">
        <authorList>
            <person name="Lanie J.A."/>
            <person name="Ng W.-L."/>
            <person name="Kazmierczak K.M."/>
            <person name="Andrzejewski T.M."/>
            <person name="Davidsen T.M."/>
            <person name="Wayne K.J."/>
            <person name="Tettelin H."/>
            <person name="Glass J.I."/>
            <person name="Rusch D."/>
            <person name="Podicherti R."/>
            <person name="Tsui H.-C.T."/>
            <person name="Winkler M.E."/>
        </authorList>
    </citation>
    <scope>NUCLEOTIDE SEQUENCE</scope>
</reference>
<evidence type="ECO:0000259" key="5">
    <source>
        <dbReference type="PROSITE" id="PS00745"/>
    </source>
</evidence>
<evidence type="ECO:0000313" key="6">
    <source>
        <dbReference type="EMBL" id="SVD01957.1"/>
    </source>
</evidence>
<proteinExistence type="inferred from homology"/>
<dbReference type="PROSITE" id="PS00745">
    <property type="entry name" value="RF_PROK_I"/>
    <property type="match status" value="1"/>
</dbReference>
<accession>A0A382RY52</accession>
<dbReference type="Gene3D" id="3.30.160.20">
    <property type="match status" value="1"/>
</dbReference>
<evidence type="ECO:0000256" key="4">
    <source>
        <dbReference type="SAM" id="MobiDB-lite"/>
    </source>
</evidence>
<dbReference type="InterPro" id="IPR000352">
    <property type="entry name" value="Pep_chain_release_fac_I"/>
</dbReference>
<keyword evidence="2" id="KW-0488">Methylation</keyword>
<dbReference type="Pfam" id="PF00472">
    <property type="entry name" value="RF-1"/>
    <property type="match status" value="1"/>
</dbReference>
<dbReference type="InterPro" id="IPR050057">
    <property type="entry name" value="Prokaryotic/Mito_RF"/>
</dbReference>